<dbReference type="PhylomeDB" id="T1JJS9"/>
<dbReference type="CDD" id="cd00096">
    <property type="entry name" value="Ig"/>
    <property type="match status" value="1"/>
</dbReference>
<dbReference type="AlphaFoldDB" id="T1JJS9"/>
<dbReference type="InterPro" id="IPR013783">
    <property type="entry name" value="Ig-like_fold"/>
</dbReference>
<proteinExistence type="predicted"/>
<reference evidence="2" key="1">
    <citation type="submission" date="2011-05" db="EMBL/GenBank/DDBJ databases">
        <authorList>
            <person name="Richards S.R."/>
            <person name="Qu J."/>
            <person name="Jiang H."/>
            <person name="Jhangiani S.N."/>
            <person name="Agravi P."/>
            <person name="Goodspeed R."/>
            <person name="Gross S."/>
            <person name="Mandapat C."/>
            <person name="Jackson L."/>
            <person name="Mathew T."/>
            <person name="Pu L."/>
            <person name="Thornton R."/>
            <person name="Saada N."/>
            <person name="Wilczek-Boney K.B."/>
            <person name="Lee S."/>
            <person name="Kovar C."/>
            <person name="Wu Y."/>
            <person name="Scherer S.E."/>
            <person name="Worley K.C."/>
            <person name="Muzny D.M."/>
            <person name="Gibbs R."/>
        </authorList>
    </citation>
    <scope>NUCLEOTIDE SEQUENCE</scope>
    <source>
        <strain evidence="2">Brora</strain>
    </source>
</reference>
<dbReference type="STRING" id="126957.T1JJS9"/>
<dbReference type="eggNOG" id="KOG3510">
    <property type="taxonomic scope" value="Eukaryota"/>
</dbReference>
<evidence type="ECO:0000313" key="1">
    <source>
        <dbReference type="EnsemblMetazoa" id="SMAR014109-PA"/>
    </source>
</evidence>
<evidence type="ECO:0000313" key="2">
    <source>
        <dbReference type="Proteomes" id="UP000014500"/>
    </source>
</evidence>
<dbReference type="Gene3D" id="2.60.40.10">
    <property type="entry name" value="Immunoglobulins"/>
    <property type="match status" value="1"/>
</dbReference>
<dbReference type="Proteomes" id="UP000014500">
    <property type="component" value="Unassembled WGS sequence"/>
</dbReference>
<dbReference type="GO" id="GO:0050808">
    <property type="term" value="P:synapse organization"/>
    <property type="evidence" value="ECO:0007669"/>
    <property type="project" value="TreeGrafter"/>
</dbReference>
<name>T1JJS9_STRMM</name>
<dbReference type="GO" id="GO:0032589">
    <property type="term" value="C:neuron projection membrane"/>
    <property type="evidence" value="ECO:0007669"/>
    <property type="project" value="TreeGrafter"/>
</dbReference>
<protein>
    <recommendedName>
        <fullName evidence="3">Ig-like domain-containing protein</fullName>
    </recommendedName>
</protein>
<sequence>MNDQLSTCQKLVRLDFTSMPLFPREYRPYLYKHSGYTAISCLHSLAFYFVVFADDTLVCCFLDSRVCKHCTREALARDFISGQTLHMLQFKTSETAGVQWEIKFLVSWIRKQDFHILTSGVHTYTNDQRFNPIHIDRADDWTLQIKFVQKKDEGVYECQVTWDHGIISIFLSVDGRAKSKAAGYIPQNNWGTS</sequence>
<dbReference type="InterPro" id="IPR037448">
    <property type="entry name" value="Zig-8"/>
</dbReference>
<evidence type="ECO:0008006" key="3">
    <source>
        <dbReference type="Google" id="ProtNLM"/>
    </source>
</evidence>
<organism evidence="1 2">
    <name type="scientific">Strigamia maritima</name>
    <name type="common">European centipede</name>
    <name type="synonym">Geophilus maritimus</name>
    <dbReference type="NCBI Taxonomy" id="126957"/>
    <lineage>
        <taxon>Eukaryota</taxon>
        <taxon>Metazoa</taxon>
        <taxon>Ecdysozoa</taxon>
        <taxon>Arthropoda</taxon>
        <taxon>Myriapoda</taxon>
        <taxon>Chilopoda</taxon>
        <taxon>Pleurostigmophora</taxon>
        <taxon>Geophilomorpha</taxon>
        <taxon>Linotaeniidae</taxon>
        <taxon>Strigamia</taxon>
    </lineage>
</organism>
<dbReference type="PANTHER" id="PTHR23279:SF46">
    <property type="entry name" value="DEFECTIVE PROBOSCIS EXTENSION RESPONSE 10, ISOFORM A-RELATED"/>
    <property type="match status" value="1"/>
</dbReference>
<keyword evidence="2" id="KW-1185">Reference proteome</keyword>
<dbReference type="PANTHER" id="PTHR23279">
    <property type="entry name" value="DEFECTIVE PROBOSCIS EXTENSION RESPONSE DPR -RELATED"/>
    <property type="match status" value="1"/>
</dbReference>
<dbReference type="HOGENOM" id="CLU_1410460_0_0_1"/>
<dbReference type="EMBL" id="JH431915">
    <property type="status" value="NOT_ANNOTATED_CDS"/>
    <property type="molecule type" value="Genomic_DNA"/>
</dbReference>
<reference evidence="1" key="2">
    <citation type="submission" date="2015-02" db="UniProtKB">
        <authorList>
            <consortium name="EnsemblMetazoa"/>
        </authorList>
    </citation>
    <scope>IDENTIFICATION</scope>
</reference>
<dbReference type="EnsemblMetazoa" id="SMAR014109-RA">
    <property type="protein sequence ID" value="SMAR014109-PA"/>
    <property type="gene ID" value="SMAR014109"/>
</dbReference>
<accession>T1JJS9</accession>
<dbReference type="InterPro" id="IPR036179">
    <property type="entry name" value="Ig-like_dom_sf"/>
</dbReference>
<dbReference type="SUPFAM" id="SSF48726">
    <property type="entry name" value="Immunoglobulin"/>
    <property type="match status" value="1"/>
</dbReference>